<evidence type="ECO:0000313" key="3">
    <source>
        <dbReference type="Proteomes" id="UP001144256"/>
    </source>
</evidence>
<dbReference type="EMBL" id="BRLB01000021">
    <property type="protein sequence ID" value="GKX31738.1"/>
    <property type="molecule type" value="Genomic_DNA"/>
</dbReference>
<protein>
    <submittedName>
        <fullName evidence="2">Uncharacterized protein</fullName>
    </submittedName>
</protein>
<sequence length="57" mass="6430">MKTPKLKVSITYYFGICKLITSIFLQNEALGVIIVSDIIMSTRKSGRKSTLVMYISQ</sequence>
<reference evidence="2" key="1">
    <citation type="submission" date="2022-06" db="EMBL/GenBank/DDBJ databases">
        <title>Vallitalea longa sp. nov., an anaerobic bacterium isolated from marine sediment.</title>
        <authorList>
            <person name="Hirano S."/>
            <person name="Terahara T."/>
            <person name="Mori K."/>
            <person name="Hamada M."/>
            <person name="Matsumoto R."/>
            <person name="Kobayashi T."/>
        </authorList>
    </citation>
    <scope>NUCLEOTIDE SEQUENCE</scope>
    <source>
        <strain evidence="2">SH18-1</strain>
    </source>
</reference>
<keyword evidence="1" id="KW-0812">Transmembrane</keyword>
<keyword evidence="3" id="KW-1185">Reference proteome</keyword>
<keyword evidence="1" id="KW-0472">Membrane</keyword>
<proteinExistence type="predicted"/>
<accession>A0A9W5YI76</accession>
<name>A0A9W5YI76_9FIRM</name>
<dbReference type="RefSeq" id="WP_281819025.1">
    <property type="nucleotide sequence ID" value="NZ_BRLB01000021.1"/>
</dbReference>
<keyword evidence="1" id="KW-1133">Transmembrane helix</keyword>
<evidence type="ECO:0000313" key="2">
    <source>
        <dbReference type="EMBL" id="GKX31738.1"/>
    </source>
</evidence>
<evidence type="ECO:0000256" key="1">
    <source>
        <dbReference type="SAM" id="Phobius"/>
    </source>
</evidence>
<comment type="caution">
    <text evidence="2">The sequence shown here is derived from an EMBL/GenBank/DDBJ whole genome shotgun (WGS) entry which is preliminary data.</text>
</comment>
<dbReference type="AlphaFoldDB" id="A0A9W5YI76"/>
<organism evidence="2 3">
    <name type="scientific">Vallitalea longa</name>
    <dbReference type="NCBI Taxonomy" id="2936439"/>
    <lineage>
        <taxon>Bacteria</taxon>
        <taxon>Bacillati</taxon>
        <taxon>Bacillota</taxon>
        <taxon>Clostridia</taxon>
        <taxon>Lachnospirales</taxon>
        <taxon>Vallitaleaceae</taxon>
        <taxon>Vallitalea</taxon>
    </lineage>
</organism>
<dbReference type="Proteomes" id="UP001144256">
    <property type="component" value="Unassembled WGS sequence"/>
</dbReference>
<gene>
    <name evidence="2" type="ORF">SH1V18_42180</name>
</gene>
<feature type="transmembrane region" description="Helical" evidence="1">
    <location>
        <begin position="12"/>
        <end position="39"/>
    </location>
</feature>